<feature type="region of interest" description="Disordered" evidence="1">
    <location>
        <begin position="236"/>
        <end position="268"/>
    </location>
</feature>
<evidence type="ECO:0000256" key="1">
    <source>
        <dbReference type="SAM" id="MobiDB-lite"/>
    </source>
</evidence>
<dbReference type="AlphaFoldDB" id="A0A7S0RVG8"/>
<sequence>MIRITSRGGDELPSQADIIDEFGLFESGTGCSVQVSDAGRVFCLCRECQRWKAFLDGHHCEGASKGWPQYEVVTRDYIALLAAYIHGLAVHEKSKRPSAGTLRVLELGAGDGRLTHHLAESLRQLQDRDELPNQSSVAAHGKSSPWVDVCACDSGLRGLHKASPVGERVELMDYTKALELHQPHLVICCWQPMGTDWTKEVRATTSVQEYLLIGETDDGICGRPWETWGFSFMCESSSSSDEDEDETDEDVAAKERRTSEKVQSPSSMLRPFQADGFQRVELPTLSAVQICRTDERWSSRRHSRTVSFQRLSSHGDQLMVDQLLA</sequence>
<name>A0A7S0RVG8_9CHLO</name>
<organism evidence="2">
    <name type="scientific">Pyramimonas obovata</name>
    <dbReference type="NCBI Taxonomy" id="1411642"/>
    <lineage>
        <taxon>Eukaryota</taxon>
        <taxon>Viridiplantae</taxon>
        <taxon>Chlorophyta</taxon>
        <taxon>Pyramimonadophyceae</taxon>
        <taxon>Pyramimonadales</taxon>
        <taxon>Pyramimonadaceae</taxon>
        <taxon>Pyramimonas</taxon>
        <taxon>Pyramimonas incertae sedis</taxon>
    </lineage>
</organism>
<dbReference type="EMBL" id="HBFA01035988">
    <property type="protein sequence ID" value="CAD8687138.1"/>
    <property type="molecule type" value="Transcribed_RNA"/>
</dbReference>
<accession>A0A7S0RVG8</accession>
<feature type="compositionally biased region" description="Acidic residues" evidence="1">
    <location>
        <begin position="240"/>
        <end position="250"/>
    </location>
</feature>
<evidence type="ECO:0000313" key="2">
    <source>
        <dbReference type="EMBL" id="CAD8687138.1"/>
    </source>
</evidence>
<feature type="compositionally biased region" description="Basic and acidic residues" evidence="1">
    <location>
        <begin position="251"/>
        <end position="260"/>
    </location>
</feature>
<protein>
    <submittedName>
        <fullName evidence="2">Uncharacterized protein</fullName>
    </submittedName>
</protein>
<gene>
    <name evidence="2" type="ORF">POBO1169_LOCUS18028</name>
</gene>
<reference evidence="2" key="1">
    <citation type="submission" date="2021-01" db="EMBL/GenBank/DDBJ databases">
        <authorList>
            <person name="Corre E."/>
            <person name="Pelletier E."/>
            <person name="Niang G."/>
            <person name="Scheremetjew M."/>
            <person name="Finn R."/>
            <person name="Kale V."/>
            <person name="Holt S."/>
            <person name="Cochrane G."/>
            <person name="Meng A."/>
            <person name="Brown T."/>
            <person name="Cohen L."/>
        </authorList>
    </citation>
    <scope>NUCLEOTIDE SEQUENCE</scope>
    <source>
        <strain evidence="2">CCMP722</strain>
    </source>
</reference>
<proteinExistence type="predicted"/>